<feature type="transmembrane region" description="Helical" evidence="6">
    <location>
        <begin position="440"/>
        <end position="461"/>
    </location>
</feature>
<sequence>MSNTTATVIADPWADPKTSNSMAIKALIPLLITFILGTLCLQGFNLVFTQVGEDVGAAAQASLITAIPSIVLGIVCFIYGSLGDFVSLKKLVVVGLITLFVGSVFGFVANFFFAANLWTVIIARVLQTAGEQVAGSAFLVVASKYLKPSLKVVFFGLFTAGYQISASIGVFAAGMLSAIAWQYLFLIPSVAILFLPLLLKNLPDRQGNGEKVDWLGFTIIGFAVAFLTLFFSYNAMWMLALAVVLFVAFAVYINKASHPFVTPEFFRNTRWVAAIMLILVFYFTNYCVSPMFNAIGANVYGMTTSQVSMHIVFAFLVAAAFGICSGAIVGRIGVRPSLALAGVLMAVGFIGAGFAVNAGFVVLTLFACVFYAGCGLMYSPVVSAVLGTLSQDESGRGVGMNDLVMNVTGSIGIAIFGGLMSSQAFSGSSIIGATGAAASYSNLLLIAGCVPLVGVIYYLVVRRKISE</sequence>
<feature type="transmembrane region" description="Helical" evidence="6">
    <location>
        <begin position="236"/>
        <end position="253"/>
    </location>
</feature>
<dbReference type="PANTHER" id="PTHR42718:SF9">
    <property type="entry name" value="MAJOR FACILITATOR SUPERFAMILY MULTIDRUG TRANSPORTER MFSC"/>
    <property type="match status" value="1"/>
</dbReference>
<dbReference type="OrthoDB" id="3247348at2"/>
<dbReference type="InterPro" id="IPR011701">
    <property type="entry name" value="MFS"/>
</dbReference>
<dbReference type="eggNOG" id="COG0477">
    <property type="taxonomic scope" value="Bacteria"/>
</dbReference>
<feature type="transmembrane region" description="Helical" evidence="6">
    <location>
        <begin position="211"/>
        <end position="230"/>
    </location>
</feature>
<feature type="transmembrane region" description="Helical" evidence="6">
    <location>
        <begin position="57"/>
        <end position="79"/>
    </location>
</feature>
<reference evidence="8 9" key="1">
    <citation type="submission" date="2014-03" db="EMBL/GenBank/DDBJ databases">
        <title>Genomics of Bifidobacteria.</title>
        <authorList>
            <person name="Ventura M."/>
            <person name="Milani C."/>
            <person name="Lugli G.A."/>
        </authorList>
    </citation>
    <scope>NUCLEOTIDE SEQUENCE [LARGE SCALE GENOMIC DNA]</scope>
    <source>
        <strain evidence="8 9">LMG 21589</strain>
    </source>
</reference>
<comment type="subcellular location">
    <subcellularLocation>
        <location evidence="1">Cell membrane</location>
        <topology evidence="1">Multi-pass membrane protein</topology>
    </subcellularLocation>
</comment>
<feature type="transmembrane region" description="Helical" evidence="6">
    <location>
        <begin position="362"/>
        <end position="386"/>
    </location>
</feature>
<evidence type="ECO:0000256" key="1">
    <source>
        <dbReference type="ARBA" id="ARBA00004651"/>
    </source>
</evidence>
<evidence type="ECO:0000313" key="8">
    <source>
        <dbReference type="EMBL" id="KFI94755.1"/>
    </source>
</evidence>
<dbReference type="AlphaFoldDB" id="A0A087DGV5"/>
<feature type="transmembrane region" description="Helical" evidence="6">
    <location>
        <begin position="307"/>
        <end position="330"/>
    </location>
</feature>
<protein>
    <submittedName>
        <fullName evidence="8">MFS superfamily transporter</fullName>
    </submittedName>
</protein>
<evidence type="ECO:0000256" key="3">
    <source>
        <dbReference type="ARBA" id="ARBA00022692"/>
    </source>
</evidence>
<dbReference type="GO" id="GO:0022857">
    <property type="term" value="F:transmembrane transporter activity"/>
    <property type="evidence" value="ECO:0007669"/>
    <property type="project" value="InterPro"/>
</dbReference>
<feature type="transmembrane region" description="Helical" evidence="6">
    <location>
        <begin position="398"/>
        <end position="420"/>
    </location>
</feature>
<gene>
    <name evidence="8" type="ORF">BSCA_0809</name>
</gene>
<keyword evidence="2" id="KW-0813">Transport</keyword>
<dbReference type="InterPro" id="IPR020846">
    <property type="entry name" value="MFS_dom"/>
</dbReference>
<dbReference type="Proteomes" id="UP000029033">
    <property type="component" value="Unassembled WGS sequence"/>
</dbReference>
<feature type="transmembrane region" description="Helical" evidence="6">
    <location>
        <begin position="91"/>
        <end position="115"/>
    </location>
</feature>
<evidence type="ECO:0000256" key="2">
    <source>
        <dbReference type="ARBA" id="ARBA00022448"/>
    </source>
</evidence>
<evidence type="ECO:0000256" key="4">
    <source>
        <dbReference type="ARBA" id="ARBA00022989"/>
    </source>
</evidence>
<feature type="transmembrane region" description="Helical" evidence="6">
    <location>
        <begin position="337"/>
        <end position="356"/>
    </location>
</feature>
<dbReference type="Pfam" id="PF07690">
    <property type="entry name" value="MFS_1"/>
    <property type="match status" value="2"/>
</dbReference>
<evidence type="ECO:0000256" key="5">
    <source>
        <dbReference type="ARBA" id="ARBA00023136"/>
    </source>
</evidence>
<evidence type="ECO:0000256" key="6">
    <source>
        <dbReference type="SAM" id="Phobius"/>
    </source>
</evidence>
<dbReference type="PANTHER" id="PTHR42718">
    <property type="entry name" value="MAJOR FACILITATOR SUPERFAMILY MULTIDRUG TRANSPORTER MFSC"/>
    <property type="match status" value="1"/>
</dbReference>
<dbReference type="SUPFAM" id="SSF103473">
    <property type="entry name" value="MFS general substrate transporter"/>
    <property type="match status" value="1"/>
</dbReference>
<dbReference type="Gene3D" id="1.20.1250.20">
    <property type="entry name" value="MFS general substrate transporter like domains"/>
    <property type="match status" value="2"/>
</dbReference>
<keyword evidence="3 6" id="KW-0812">Transmembrane</keyword>
<dbReference type="GO" id="GO:0005886">
    <property type="term" value="C:plasma membrane"/>
    <property type="evidence" value="ECO:0007669"/>
    <property type="project" value="UniProtKB-SubCell"/>
</dbReference>
<name>A0A087DGV5_9BIFI</name>
<keyword evidence="5 6" id="KW-0472">Membrane</keyword>
<dbReference type="PRINTS" id="PR01036">
    <property type="entry name" value="TCRTETB"/>
</dbReference>
<feature type="transmembrane region" description="Helical" evidence="6">
    <location>
        <begin position="274"/>
        <end position="295"/>
    </location>
</feature>
<accession>A0A087DGV5</accession>
<feature type="transmembrane region" description="Helical" evidence="6">
    <location>
        <begin position="179"/>
        <end position="199"/>
    </location>
</feature>
<keyword evidence="9" id="KW-1185">Reference proteome</keyword>
<evidence type="ECO:0000259" key="7">
    <source>
        <dbReference type="PROSITE" id="PS50850"/>
    </source>
</evidence>
<dbReference type="STRING" id="158787.BSCA_0809"/>
<evidence type="ECO:0000313" key="9">
    <source>
        <dbReference type="Proteomes" id="UP000029033"/>
    </source>
</evidence>
<feature type="transmembrane region" description="Helical" evidence="6">
    <location>
        <begin position="26"/>
        <end position="45"/>
    </location>
</feature>
<dbReference type="EMBL" id="JGZO01000006">
    <property type="protein sequence ID" value="KFI94755.1"/>
    <property type="molecule type" value="Genomic_DNA"/>
</dbReference>
<dbReference type="RefSeq" id="WP_033517846.1">
    <property type="nucleotide sequence ID" value="NZ_CAUPKV010000021.1"/>
</dbReference>
<proteinExistence type="predicted"/>
<dbReference type="PROSITE" id="PS50850">
    <property type="entry name" value="MFS"/>
    <property type="match status" value="1"/>
</dbReference>
<organism evidence="8 9">
    <name type="scientific">Bifidobacterium scardovii</name>
    <dbReference type="NCBI Taxonomy" id="158787"/>
    <lineage>
        <taxon>Bacteria</taxon>
        <taxon>Bacillati</taxon>
        <taxon>Actinomycetota</taxon>
        <taxon>Actinomycetes</taxon>
        <taxon>Bifidobacteriales</taxon>
        <taxon>Bifidobacteriaceae</taxon>
        <taxon>Bifidobacterium</taxon>
    </lineage>
</organism>
<feature type="transmembrane region" description="Helical" evidence="6">
    <location>
        <begin position="153"/>
        <end position="173"/>
    </location>
</feature>
<feature type="domain" description="Major facilitator superfamily (MFS) profile" evidence="7">
    <location>
        <begin position="21"/>
        <end position="466"/>
    </location>
</feature>
<dbReference type="InterPro" id="IPR036259">
    <property type="entry name" value="MFS_trans_sf"/>
</dbReference>
<keyword evidence="4 6" id="KW-1133">Transmembrane helix</keyword>
<dbReference type="GeneID" id="85166394"/>
<comment type="caution">
    <text evidence="8">The sequence shown here is derived from an EMBL/GenBank/DDBJ whole genome shotgun (WGS) entry which is preliminary data.</text>
</comment>